<accession>F0UCH4</accession>
<proteinExistence type="predicted"/>
<evidence type="ECO:0000313" key="3">
    <source>
        <dbReference type="EMBL" id="EGC43250.1"/>
    </source>
</evidence>
<reference evidence="4" key="1">
    <citation type="submission" date="2008-07" db="EMBL/GenBank/DDBJ databases">
        <title>Annotation of Ajellomyces capsulatus strain H88.</title>
        <authorList>
            <person name="Champion M."/>
            <person name="Cuomo C."/>
            <person name="Ma L.-J."/>
            <person name="Henn M.R."/>
            <person name="Sil A."/>
            <person name="Goldman B."/>
            <person name="Young S.K."/>
            <person name="Kodira C.D."/>
            <person name="Zeng Q."/>
            <person name="Koehrsen M."/>
            <person name="Alvarado L."/>
            <person name="Berlin A."/>
            <person name="Borenstein D."/>
            <person name="Chen Z."/>
            <person name="Engels R."/>
            <person name="Freedman E."/>
            <person name="Gellesch M."/>
            <person name="Goldberg J."/>
            <person name="Griggs A."/>
            <person name="Gujja S."/>
            <person name="Heiman D."/>
            <person name="Hepburn T."/>
            <person name="Howarth C."/>
            <person name="Jen D."/>
            <person name="Larson L."/>
            <person name="Lewis B."/>
            <person name="Mehta T."/>
            <person name="Park D."/>
            <person name="Pearson M."/>
            <person name="Roberts A."/>
            <person name="Saif S."/>
            <person name="Shea T."/>
            <person name="Shenoy N."/>
            <person name="Sisk P."/>
            <person name="Stolte C."/>
            <person name="Sykes S."/>
            <person name="Walk T."/>
            <person name="White J."/>
            <person name="Yandava C."/>
            <person name="Klein B."/>
            <person name="McEwen J.G."/>
            <person name="Puccia R."/>
            <person name="Goldman G.H."/>
            <person name="Felipe M.S."/>
            <person name="Nino-Vega G."/>
            <person name="San-Blas G."/>
            <person name="Taylor J."/>
            <person name="Mendoza L."/>
            <person name="Galagan J."/>
            <person name="Nusbaum C."/>
            <person name="Birren B."/>
        </authorList>
    </citation>
    <scope>NUCLEOTIDE SEQUENCE [LARGE SCALE GENOMIC DNA]</scope>
    <source>
        <strain evidence="4">H88</strain>
    </source>
</reference>
<dbReference type="SUPFAM" id="SSF89360">
    <property type="entry name" value="HesB-like domain"/>
    <property type="match status" value="1"/>
</dbReference>
<name>F0UCH4_AJEC8</name>
<dbReference type="GO" id="GO:0016226">
    <property type="term" value="P:iron-sulfur cluster assembly"/>
    <property type="evidence" value="ECO:0007669"/>
    <property type="project" value="TreeGrafter"/>
</dbReference>
<dbReference type="AlphaFoldDB" id="F0UCH4"/>
<sequence>MSFCSALHPTVTSSGLLRSVTTKLPRRAACPLGLRSFSSYGSSNHSSKRKLQTATAYQPYSLLESLPPPARNSDSVSEASIVVDKNSMLGKWQSGSTNRPHPQPQQPESVESINKSNATSYPEVEAQVSKLIAPSSPSPSASVTPSATATATPPTSAQSLTPKKTRRVSKLKARKTAMHITPEAILHLRQLTDQPDPKLVRVGVKNRGCSGLSYHLEYVDKPAAFDEVVEQDGVRS</sequence>
<dbReference type="Pfam" id="PF01521">
    <property type="entry name" value="Fe-S_biosyn"/>
    <property type="match status" value="1"/>
</dbReference>
<dbReference type="OMA" id="FGPRKAT"/>
<organism evidence="4">
    <name type="scientific">Ajellomyces capsulatus (strain H88)</name>
    <name type="common">Darling's disease fungus</name>
    <name type="synonym">Histoplasma capsulatum</name>
    <dbReference type="NCBI Taxonomy" id="544711"/>
    <lineage>
        <taxon>Eukaryota</taxon>
        <taxon>Fungi</taxon>
        <taxon>Dikarya</taxon>
        <taxon>Ascomycota</taxon>
        <taxon>Pezizomycotina</taxon>
        <taxon>Eurotiomycetes</taxon>
        <taxon>Eurotiomycetidae</taxon>
        <taxon>Onygenales</taxon>
        <taxon>Ajellomycetaceae</taxon>
        <taxon>Histoplasma</taxon>
    </lineage>
</organism>
<dbReference type="InterPro" id="IPR035903">
    <property type="entry name" value="HesB-like_dom_sf"/>
</dbReference>
<dbReference type="InterPro" id="IPR050322">
    <property type="entry name" value="Fe-S_cluster_asmbl/transfer"/>
</dbReference>
<feature type="region of interest" description="Disordered" evidence="1">
    <location>
        <begin position="90"/>
        <end position="168"/>
    </location>
</feature>
<dbReference type="Proteomes" id="UP000008142">
    <property type="component" value="Unassembled WGS sequence"/>
</dbReference>
<dbReference type="GO" id="GO:0005739">
    <property type="term" value="C:mitochondrion"/>
    <property type="evidence" value="ECO:0007669"/>
    <property type="project" value="TreeGrafter"/>
</dbReference>
<gene>
    <name evidence="3" type="ORF">HCEG_02465</name>
</gene>
<dbReference type="GO" id="GO:0051537">
    <property type="term" value="F:2 iron, 2 sulfur cluster binding"/>
    <property type="evidence" value="ECO:0007669"/>
    <property type="project" value="TreeGrafter"/>
</dbReference>
<feature type="domain" description="Core" evidence="2">
    <location>
        <begin position="178"/>
        <end position="234"/>
    </location>
</feature>
<evidence type="ECO:0000313" key="4">
    <source>
        <dbReference type="Proteomes" id="UP000008142"/>
    </source>
</evidence>
<dbReference type="STRING" id="544711.F0UCH4"/>
<evidence type="ECO:0000256" key="1">
    <source>
        <dbReference type="SAM" id="MobiDB-lite"/>
    </source>
</evidence>
<feature type="compositionally biased region" description="Polar residues" evidence="1">
    <location>
        <begin position="93"/>
        <end position="120"/>
    </location>
</feature>
<dbReference type="OrthoDB" id="333486at2759"/>
<dbReference type="EMBL" id="DS990637">
    <property type="protein sequence ID" value="EGC43250.1"/>
    <property type="molecule type" value="Genomic_DNA"/>
</dbReference>
<dbReference type="Gene3D" id="2.60.300.12">
    <property type="entry name" value="HesB-like domain"/>
    <property type="match status" value="1"/>
</dbReference>
<evidence type="ECO:0000259" key="2">
    <source>
        <dbReference type="Pfam" id="PF01521"/>
    </source>
</evidence>
<dbReference type="PANTHER" id="PTHR10072:SF41">
    <property type="entry name" value="IRON-SULFUR CLUSTER ASSEMBLY 1 HOMOLOG, MITOCHONDRIAL"/>
    <property type="match status" value="1"/>
</dbReference>
<dbReference type="PANTHER" id="PTHR10072">
    <property type="entry name" value="IRON-SULFUR CLUSTER ASSEMBLY PROTEIN"/>
    <property type="match status" value="1"/>
</dbReference>
<feature type="compositionally biased region" description="Low complexity" evidence="1">
    <location>
        <begin position="133"/>
        <end position="162"/>
    </location>
</feature>
<dbReference type="VEuPathDB" id="FungiDB:I7I53_09777"/>
<dbReference type="HOGENOM" id="CLU_069054_0_0_1"/>
<dbReference type="InterPro" id="IPR000361">
    <property type="entry name" value="ATAP_core_dom"/>
</dbReference>
<protein>
    <submittedName>
        <fullName evidence="3">Iron-sulfur cluster assembly protein</fullName>
    </submittedName>
</protein>